<dbReference type="SUPFAM" id="SSF90123">
    <property type="entry name" value="ABC transporter transmembrane region"/>
    <property type="match status" value="1"/>
</dbReference>
<dbReference type="PROSITE" id="PS00211">
    <property type="entry name" value="ABC_TRANSPORTER_1"/>
    <property type="match status" value="1"/>
</dbReference>
<keyword evidence="8" id="KW-0067">ATP-binding</keyword>
<proteinExistence type="predicted"/>
<dbReference type="GO" id="GO:0016887">
    <property type="term" value="F:ATP hydrolysis activity"/>
    <property type="evidence" value="ECO:0007669"/>
    <property type="project" value="InterPro"/>
</dbReference>
<evidence type="ECO:0000256" key="3">
    <source>
        <dbReference type="ARBA" id="ARBA00022989"/>
    </source>
</evidence>
<feature type="transmembrane region" description="Helical" evidence="5">
    <location>
        <begin position="62"/>
        <end position="80"/>
    </location>
</feature>
<evidence type="ECO:0000259" key="6">
    <source>
        <dbReference type="PROSITE" id="PS50893"/>
    </source>
</evidence>
<name>A0A1T4NHF1_9ACTN</name>
<dbReference type="Gene3D" id="3.40.50.300">
    <property type="entry name" value="P-loop containing nucleotide triphosphate hydrolases"/>
    <property type="match status" value="1"/>
</dbReference>
<dbReference type="GO" id="GO:0005886">
    <property type="term" value="C:plasma membrane"/>
    <property type="evidence" value="ECO:0007669"/>
    <property type="project" value="UniProtKB-SubCell"/>
</dbReference>
<evidence type="ECO:0000256" key="1">
    <source>
        <dbReference type="ARBA" id="ARBA00004651"/>
    </source>
</evidence>
<evidence type="ECO:0000313" key="8">
    <source>
        <dbReference type="EMBL" id="SJZ78496.1"/>
    </source>
</evidence>
<organism evidence="8 9">
    <name type="scientific">Marinactinospora thermotolerans DSM 45154</name>
    <dbReference type="NCBI Taxonomy" id="1122192"/>
    <lineage>
        <taxon>Bacteria</taxon>
        <taxon>Bacillati</taxon>
        <taxon>Actinomycetota</taxon>
        <taxon>Actinomycetes</taxon>
        <taxon>Streptosporangiales</taxon>
        <taxon>Nocardiopsidaceae</taxon>
        <taxon>Marinactinospora</taxon>
    </lineage>
</organism>
<dbReference type="PANTHER" id="PTHR43394">
    <property type="entry name" value="ATP-DEPENDENT PERMEASE MDL1, MITOCHONDRIAL"/>
    <property type="match status" value="1"/>
</dbReference>
<dbReference type="InterPro" id="IPR003439">
    <property type="entry name" value="ABC_transporter-like_ATP-bd"/>
</dbReference>
<sequence length="578" mass="59889">MRDPNKPSGGGRLLTRALVRNRGRLAAGVVGTSLHQVAEALVPVAIGLIIDRAVATGDGRALAISVAGLALQFTVLTLSWRYGARSLVAAIQLEAHRLRVEAAERMMDARRQDTGMRAGELLGIATSDADRMARLLHFVPAALAGLAGLAVAATTLLRIDTVLGLGVLVGVPLLVVLTQLLGPTLTRRAASQQAAAAETTALASDLIRGLPVLRGIGAEEHAADGYRRSSGAALRAALGAAAPSGAYFGVTTAGGGLLLAAVAAFAGWAALEGRISVGELITVVGLAQFITEPVRELGLCGHGIAVCRASAHRLATVLDAPFRLTPGDLDGGDATRIELHGIRHGSLRGLDMTVHAGEFLGVVAHDPADTRALLALLAGRVPRQDYEGRITVGGVEVERLRLDAARRTILVEPHDVDLFEGTLRSNILLESPDGAEDGDTEAVLLTALRATAADEVARAHPDGVDRRITDRGTTLSGGQRQRLALARAIAARPPVLVLDEPTTAVDAVTEETIAHGLRQARHGATAPAGQATVVVTNSPALLAHADRVLVLADGVVAAEGTHAELVATDDAYRKAVLR</sequence>
<evidence type="ECO:0000256" key="4">
    <source>
        <dbReference type="ARBA" id="ARBA00023136"/>
    </source>
</evidence>
<dbReference type="InterPro" id="IPR036640">
    <property type="entry name" value="ABC1_TM_sf"/>
</dbReference>
<keyword evidence="9" id="KW-1185">Reference proteome</keyword>
<feature type="domain" description="ABC transmembrane type-1" evidence="7">
    <location>
        <begin position="26"/>
        <end position="298"/>
    </location>
</feature>
<dbReference type="AlphaFoldDB" id="A0A1T4NHF1"/>
<comment type="subcellular location">
    <subcellularLocation>
        <location evidence="1">Cell membrane</location>
        <topology evidence="1">Multi-pass membrane protein</topology>
    </subcellularLocation>
</comment>
<dbReference type="PROSITE" id="PS50929">
    <property type="entry name" value="ABC_TM1F"/>
    <property type="match status" value="1"/>
</dbReference>
<keyword evidence="4 5" id="KW-0472">Membrane</keyword>
<dbReference type="PROSITE" id="PS50893">
    <property type="entry name" value="ABC_TRANSPORTER_2"/>
    <property type="match status" value="1"/>
</dbReference>
<feature type="domain" description="ABC transporter" evidence="6">
    <location>
        <begin position="329"/>
        <end position="578"/>
    </location>
</feature>
<dbReference type="SUPFAM" id="SSF52540">
    <property type="entry name" value="P-loop containing nucleoside triphosphate hydrolases"/>
    <property type="match status" value="1"/>
</dbReference>
<dbReference type="InterPro" id="IPR027417">
    <property type="entry name" value="P-loop_NTPase"/>
</dbReference>
<dbReference type="OrthoDB" id="4966664at2"/>
<dbReference type="InterPro" id="IPR039421">
    <property type="entry name" value="Type_1_exporter"/>
</dbReference>
<feature type="transmembrane region" description="Helical" evidence="5">
    <location>
        <begin position="135"/>
        <end position="156"/>
    </location>
</feature>
<dbReference type="STRING" id="1122192.SAMN02745673_01443"/>
<dbReference type="InterPro" id="IPR017871">
    <property type="entry name" value="ABC_transporter-like_CS"/>
</dbReference>
<evidence type="ECO:0000313" key="9">
    <source>
        <dbReference type="Proteomes" id="UP000190637"/>
    </source>
</evidence>
<dbReference type="GO" id="GO:0005524">
    <property type="term" value="F:ATP binding"/>
    <property type="evidence" value="ECO:0007669"/>
    <property type="project" value="UniProtKB-KW"/>
</dbReference>
<dbReference type="PANTHER" id="PTHR43394:SF1">
    <property type="entry name" value="ATP-BINDING CASSETTE SUB-FAMILY B MEMBER 10, MITOCHONDRIAL"/>
    <property type="match status" value="1"/>
</dbReference>
<dbReference type="EMBL" id="FUWS01000003">
    <property type="protein sequence ID" value="SJZ78496.1"/>
    <property type="molecule type" value="Genomic_DNA"/>
</dbReference>
<dbReference type="Gene3D" id="1.20.1560.10">
    <property type="entry name" value="ABC transporter type 1, transmembrane domain"/>
    <property type="match status" value="1"/>
</dbReference>
<protein>
    <submittedName>
        <fullName evidence="8">Putative ABC transport system ATP-binding protein</fullName>
    </submittedName>
</protein>
<feature type="transmembrane region" description="Helical" evidence="5">
    <location>
        <begin position="25"/>
        <end position="50"/>
    </location>
</feature>
<feature type="transmembrane region" description="Helical" evidence="5">
    <location>
        <begin position="245"/>
        <end position="271"/>
    </location>
</feature>
<dbReference type="GO" id="GO:0015421">
    <property type="term" value="F:ABC-type oligopeptide transporter activity"/>
    <property type="evidence" value="ECO:0007669"/>
    <property type="project" value="TreeGrafter"/>
</dbReference>
<keyword evidence="8" id="KW-0547">Nucleotide-binding</keyword>
<evidence type="ECO:0000256" key="5">
    <source>
        <dbReference type="SAM" id="Phobius"/>
    </source>
</evidence>
<reference evidence="8 9" key="1">
    <citation type="submission" date="2017-02" db="EMBL/GenBank/DDBJ databases">
        <authorList>
            <person name="Peterson S.W."/>
        </authorList>
    </citation>
    <scope>NUCLEOTIDE SEQUENCE [LARGE SCALE GENOMIC DNA]</scope>
    <source>
        <strain evidence="8 9">DSM 45154</strain>
    </source>
</reference>
<keyword evidence="2 5" id="KW-0812">Transmembrane</keyword>
<dbReference type="InterPro" id="IPR011527">
    <property type="entry name" value="ABC1_TM_dom"/>
</dbReference>
<accession>A0A1T4NHF1</accession>
<gene>
    <name evidence="8" type="ORF">SAMN02745673_01443</name>
</gene>
<dbReference type="Proteomes" id="UP000190637">
    <property type="component" value="Unassembled WGS sequence"/>
</dbReference>
<dbReference type="Pfam" id="PF00005">
    <property type="entry name" value="ABC_tran"/>
    <property type="match status" value="1"/>
</dbReference>
<evidence type="ECO:0000259" key="7">
    <source>
        <dbReference type="PROSITE" id="PS50929"/>
    </source>
</evidence>
<dbReference type="Pfam" id="PF00664">
    <property type="entry name" value="ABC_membrane"/>
    <property type="match status" value="1"/>
</dbReference>
<dbReference type="RefSeq" id="WP_078760822.1">
    <property type="nucleotide sequence ID" value="NZ_FUWS01000003.1"/>
</dbReference>
<evidence type="ECO:0000256" key="2">
    <source>
        <dbReference type="ARBA" id="ARBA00022692"/>
    </source>
</evidence>
<feature type="transmembrane region" description="Helical" evidence="5">
    <location>
        <begin position="162"/>
        <end position="182"/>
    </location>
</feature>
<keyword evidence="3 5" id="KW-1133">Transmembrane helix</keyword>